<dbReference type="PIRSF" id="PIRSF003230">
    <property type="entry name" value="YbgC"/>
    <property type="match status" value="1"/>
</dbReference>
<evidence type="ECO:0000313" key="3">
    <source>
        <dbReference type="EMBL" id="QBF83123.1"/>
    </source>
</evidence>
<dbReference type="InterPro" id="IPR006684">
    <property type="entry name" value="YbgC/YbaW"/>
</dbReference>
<dbReference type="RefSeq" id="WP_130599931.1">
    <property type="nucleotide sequence ID" value="NZ_CP036200.1"/>
</dbReference>
<protein>
    <submittedName>
        <fullName evidence="3">Acyl-CoA thioesterase</fullName>
    </submittedName>
</protein>
<reference evidence="3 4" key="1">
    <citation type="submission" date="2019-02" db="EMBL/GenBank/DDBJ databases">
        <title>Shewanella sp. D4-2 isolated from Dokdo Island.</title>
        <authorList>
            <person name="Baek K."/>
        </authorList>
    </citation>
    <scope>NUCLEOTIDE SEQUENCE [LARGE SCALE GENOMIC DNA]</scope>
    <source>
        <strain evidence="3 4">D4-2</strain>
    </source>
</reference>
<dbReference type="EMBL" id="CP036200">
    <property type="protein sequence ID" value="QBF83123.1"/>
    <property type="molecule type" value="Genomic_DNA"/>
</dbReference>
<dbReference type="Pfam" id="PF13279">
    <property type="entry name" value="4HBT_2"/>
    <property type="match status" value="1"/>
</dbReference>
<keyword evidence="2" id="KW-0378">Hydrolase</keyword>
<proteinExistence type="inferred from homology"/>
<gene>
    <name evidence="3" type="ORF">EXU30_10770</name>
</gene>
<dbReference type="InterPro" id="IPR050563">
    <property type="entry name" value="4-hydroxybenzoyl-CoA_TE"/>
</dbReference>
<evidence type="ECO:0000313" key="4">
    <source>
        <dbReference type="Proteomes" id="UP000291106"/>
    </source>
</evidence>
<accession>A0A411PHV7</accession>
<evidence type="ECO:0000256" key="2">
    <source>
        <dbReference type="ARBA" id="ARBA00022801"/>
    </source>
</evidence>
<dbReference type="Proteomes" id="UP000291106">
    <property type="component" value="Chromosome"/>
</dbReference>
<dbReference type="SUPFAM" id="SSF54637">
    <property type="entry name" value="Thioesterase/thiol ester dehydrase-isomerase"/>
    <property type="match status" value="1"/>
</dbReference>
<evidence type="ECO:0000256" key="1">
    <source>
        <dbReference type="ARBA" id="ARBA00005953"/>
    </source>
</evidence>
<dbReference type="OrthoDB" id="9799036at2"/>
<dbReference type="AlphaFoldDB" id="A0A411PHV7"/>
<name>A0A411PHV7_9GAMM</name>
<comment type="similarity">
    <text evidence="1">Belongs to the 4-hydroxybenzoyl-CoA thioesterase family.</text>
</comment>
<dbReference type="CDD" id="cd00586">
    <property type="entry name" value="4HBT"/>
    <property type="match status" value="1"/>
</dbReference>
<dbReference type="GO" id="GO:0047617">
    <property type="term" value="F:fatty acyl-CoA hydrolase activity"/>
    <property type="evidence" value="ECO:0007669"/>
    <property type="project" value="TreeGrafter"/>
</dbReference>
<keyword evidence="4" id="KW-1185">Reference proteome</keyword>
<dbReference type="PANTHER" id="PTHR31793">
    <property type="entry name" value="4-HYDROXYBENZOYL-COA THIOESTERASE FAMILY MEMBER"/>
    <property type="match status" value="1"/>
</dbReference>
<dbReference type="KEGG" id="smai:EXU30_10770"/>
<sequence>MEQFIAKYPIHTHIPVAWGEMDALQHVNNANYFRYFETARLDFFTQINFLKDLHQSGIGPVVSETNARFKRPVIYPDNLVVGVSVSEIQQDRFTMHYHVYSKSQQAVTTQGWAKIVMFNFKTGQKADISPELLDALKTHEQA</sequence>
<dbReference type="PANTHER" id="PTHR31793:SF40">
    <property type="entry name" value="ACYL-COA THIOESTER HYDROLASE, YBGC_YBAW FAMILY"/>
    <property type="match status" value="1"/>
</dbReference>
<dbReference type="Gene3D" id="3.10.129.10">
    <property type="entry name" value="Hotdog Thioesterase"/>
    <property type="match status" value="1"/>
</dbReference>
<dbReference type="InterPro" id="IPR029069">
    <property type="entry name" value="HotDog_dom_sf"/>
</dbReference>
<organism evidence="3 4">
    <name type="scientific">Shewanella maritima</name>
    <dbReference type="NCBI Taxonomy" id="2520507"/>
    <lineage>
        <taxon>Bacteria</taxon>
        <taxon>Pseudomonadati</taxon>
        <taxon>Pseudomonadota</taxon>
        <taxon>Gammaproteobacteria</taxon>
        <taxon>Alteromonadales</taxon>
        <taxon>Shewanellaceae</taxon>
        <taxon>Shewanella</taxon>
    </lineage>
</organism>